<name>A0ABS7J0U8_9SPHN</name>
<protein>
    <submittedName>
        <fullName evidence="1">Uncharacterized protein</fullName>
    </submittedName>
</protein>
<comment type="caution">
    <text evidence="1">The sequence shown here is derived from an EMBL/GenBank/DDBJ whole genome shotgun (WGS) entry which is preliminary data.</text>
</comment>
<dbReference type="Proteomes" id="UP000783253">
    <property type="component" value="Unassembled WGS sequence"/>
</dbReference>
<dbReference type="EMBL" id="JAIGNK010000007">
    <property type="protein sequence ID" value="MBX7459358.1"/>
    <property type="molecule type" value="Genomic_DNA"/>
</dbReference>
<proteinExistence type="predicted"/>
<evidence type="ECO:0000313" key="1">
    <source>
        <dbReference type="EMBL" id="MBX7459358.1"/>
    </source>
</evidence>
<evidence type="ECO:0000313" key="2">
    <source>
        <dbReference type="Proteomes" id="UP000783253"/>
    </source>
</evidence>
<keyword evidence="2" id="KW-1185">Reference proteome</keyword>
<accession>A0ABS7J0U8</accession>
<gene>
    <name evidence="1" type="ORF">K3152_13980</name>
</gene>
<organism evidence="1 2">
    <name type="scientific">Qipengyuania polymorpha</name>
    <dbReference type="NCBI Taxonomy" id="2867234"/>
    <lineage>
        <taxon>Bacteria</taxon>
        <taxon>Pseudomonadati</taxon>
        <taxon>Pseudomonadota</taxon>
        <taxon>Alphaproteobacteria</taxon>
        <taxon>Sphingomonadales</taxon>
        <taxon>Erythrobacteraceae</taxon>
        <taxon>Qipengyuania</taxon>
    </lineage>
</organism>
<sequence>MGEGIEESEIASVPSSVESEIAEVPTIFSDGFIGSLGDSQASRWLEAQPHLAIGGAGYVDCLFRDNSGSIRMAATNRDTVWRYAINSKAGLIELLTGEIFREVGEGYQVLSYRRGNLTLRGGNSSARPYLVTFALRPDEGYPYSRESKFSTLRATLRSNQQNPPLVDEDIGLNMVCSSSDSGDTSTMDDQHDPYTLTEAQRQNLCDVVVAFAGDVIDWNRSGYSQPYIEAKVETAFDSDDPEMRYLKQKVLKMVSHFSVATHRIDGEPISIESAEGFKKYWQVHCADPV</sequence>
<dbReference type="RefSeq" id="WP_221574756.1">
    <property type="nucleotide sequence ID" value="NZ_JAIGNK010000007.1"/>
</dbReference>
<reference evidence="1 2" key="1">
    <citation type="submission" date="2021-08" db="EMBL/GenBank/DDBJ databases">
        <title>Comparative Genomics Analysis of the Genus Qipengyuania Reveals Extensive Genetic Diversity and Metabolic Versatility, Including the Description of Fifteen Novel Species.</title>
        <authorList>
            <person name="Liu Y."/>
        </authorList>
    </citation>
    <scope>NUCLEOTIDE SEQUENCE [LARGE SCALE GENOMIC DNA]</scope>
    <source>
        <strain evidence="1 2">1NDH17</strain>
    </source>
</reference>